<dbReference type="UniPathway" id="UPA00331">
    <property type="reaction ID" value="UER00451"/>
</dbReference>
<organism evidence="15 16">
    <name type="scientific">Melioribacter roseus (strain DSM 23840 / JCM 17771 / VKM B-2668 / P3M-2)</name>
    <dbReference type="NCBI Taxonomy" id="1191523"/>
    <lineage>
        <taxon>Bacteria</taxon>
        <taxon>Pseudomonadati</taxon>
        <taxon>Ignavibacteriota</taxon>
        <taxon>Ignavibacteria</taxon>
        <taxon>Ignavibacteriales</taxon>
        <taxon>Melioribacteraceae</taxon>
        <taxon>Melioribacter</taxon>
    </lineage>
</organism>
<dbReference type="GO" id="GO:0004766">
    <property type="term" value="F:spermidine synthase activity"/>
    <property type="evidence" value="ECO:0007669"/>
    <property type="project" value="UniProtKB-UniRule"/>
</dbReference>
<dbReference type="Gene3D" id="3.60.90.10">
    <property type="entry name" value="S-adenosylmethionine decarboxylase"/>
    <property type="match status" value="1"/>
</dbReference>
<dbReference type="PATRIC" id="fig|1191523.3.peg.1769"/>
<proteinExistence type="inferred from homology"/>
<dbReference type="Pfam" id="PF17284">
    <property type="entry name" value="Spermine_synt_N"/>
    <property type="match status" value="1"/>
</dbReference>
<dbReference type="PROSITE" id="PS51006">
    <property type="entry name" value="PABS_2"/>
    <property type="match status" value="1"/>
</dbReference>
<evidence type="ECO:0000256" key="13">
    <source>
        <dbReference type="PROSITE-ProRule" id="PRU00354"/>
    </source>
</evidence>
<dbReference type="EC" id="4.1.1.50" evidence="12"/>
<name>I7A139_MELRP</name>
<evidence type="ECO:0000256" key="12">
    <source>
        <dbReference type="HAMAP-Rule" id="MF_00464"/>
    </source>
</evidence>
<dbReference type="eggNOG" id="COG0421">
    <property type="taxonomic scope" value="Bacteria"/>
</dbReference>
<dbReference type="OrthoDB" id="9793120at2"/>
<dbReference type="HAMAP" id="MF_00464">
    <property type="entry name" value="AdoMetDC_1"/>
    <property type="match status" value="1"/>
</dbReference>
<reference evidence="15 16" key="1">
    <citation type="journal article" date="2013" name="PLoS ONE">
        <title>Genomic analysis of Melioribacter roseus, facultatively anaerobic organotrophic bacterium representing a novel deep lineage within Bacteriodetes/Chlorobi group.</title>
        <authorList>
            <person name="Kadnikov V.V."/>
            <person name="Mardanov A.V."/>
            <person name="Podosokorskaya O.A."/>
            <person name="Gavrilov S.N."/>
            <person name="Kublanov I.V."/>
            <person name="Beletsky A.V."/>
            <person name="Bonch-Osmolovskaya E.A."/>
            <person name="Ravin N.V."/>
        </authorList>
    </citation>
    <scope>NUCLEOTIDE SEQUENCE [LARGE SCALE GENOMIC DNA]</scope>
    <source>
        <strain evidence="16">JCM 17771 / P3M-2</strain>
    </source>
</reference>
<comment type="catalytic activity">
    <reaction evidence="11">
        <text>S-adenosyl 3-(methylsulfanyl)propylamine + putrescine = S-methyl-5'-thioadenosine + spermidine + H(+)</text>
        <dbReference type="Rhea" id="RHEA:12721"/>
        <dbReference type="ChEBI" id="CHEBI:15378"/>
        <dbReference type="ChEBI" id="CHEBI:17509"/>
        <dbReference type="ChEBI" id="CHEBI:57443"/>
        <dbReference type="ChEBI" id="CHEBI:57834"/>
        <dbReference type="ChEBI" id="CHEBI:326268"/>
        <dbReference type="EC" id="2.5.1.16"/>
    </reaction>
</comment>
<dbReference type="PROSITE" id="PS01330">
    <property type="entry name" value="PABS_1"/>
    <property type="match status" value="1"/>
</dbReference>
<feature type="site" description="Cleavage (non-hydrolytic); by autolysis" evidence="12">
    <location>
        <begin position="62"/>
        <end position="63"/>
    </location>
</feature>
<dbReference type="Proteomes" id="UP000009011">
    <property type="component" value="Chromosome"/>
</dbReference>
<dbReference type="Gene3D" id="3.40.50.150">
    <property type="entry name" value="Vaccinia Virus protein VP39"/>
    <property type="match status" value="1"/>
</dbReference>
<feature type="active site" description="Schiff-base intermediate with substrate; via pyruvic acid" evidence="12">
    <location>
        <position position="63"/>
    </location>
</feature>
<keyword evidence="8 12" id="KW-0456">Lyase</keyword>
<dbReference type="Pfam" id="PF01564">
    <property type="entry name" value="Spermine_synth"/>
    <property type="match status" value="1"/>
</dbReference>
<dbReference type="SUPFAM" id="SSF56276">
    <property type="entry name" value="S-adenosylmethionine decarboxylase"/>
    <property type="match status" value="1"/>
</dbReference>
<dbReference type="EMBL" id="CP003557">
    <property type="protein sequence ID" value="AFN74903.1"/>
    <property type="molecule type" value="Genomic_DNA"/>
</dbReference>
<keyword evidence="5 12" id="KW-0745">Spermidine biosynthesis</keyword>
<evidence type="ECO:0000256" key="3">
    <source>
        <dbReference type="ARBA" id="ARBA00022793"/>
    </source>
</evidence>
<evidence type="ECO:0000313" key="15">
    <source>
        <dbReference type="EMBL" id="AFN74903.1"/>
    </source>
</evidence>
<feature type="chain" id="PRO_5023390253" description="S-adenosylmethionine decarboxylase alpha chain" evidence="12">
    <location>
        <begin position="63"/>
        <end position="357"/>
    </location>
</feature>
<dbReference type="GO" id="GO:0008295">
    <property type="term" value="P:spermidine biosynthetic process"/>
    <property type="evidence" value="ECO:0007669"/>
    <property type="project" value="UniProtKB-UniRule"/>
</dbReference>
<feature type="modified residue" description="Pyruvic acid (Ser); by autocatalysis" evidence="12">
    <location>
        <position position="63"/>
    </location>
</feature>
<dbReference type="KEGG" id="mro:MROS_1669"/>
<dbReference type="PANTHER" id="PTHR46315">
    <property type="entry name" value="SPERMINE SYNTHASE"/>
    <property type="match status" value="1"/>
</dbReference>
<protein>
    <recommendedName>
        <fullName evidence="12">S-adenosylmethionine decarboxylase proenzyme</fullName>
        <shortName evidence="12">AdoMetDC</shortName>
        <shortName evidence="12">SAMDC</shortName>
        <ecNumber evidence="12">4.1.1.50</ecNumber>
    </recommendedName>
    <component>
        <recommendedName>
            <fullName evidence="12">S-adenosylmethionine decarboxylase beta chain</fullName>
        </recommendedName>
    </component>
    <component>
        <recommendedName>
            <fullName evidence="12">S-adenosylmethionine decarboxylase alpha chain</fullName>
        </recommendedName>
    </component>
</protein>
<evidence type="ECO:0000256" key="7">
    <source>
        <dbReference type="ARBA" id="ARBA00023145"/>
    </source>
</evidence>
<comment type="cofactor">
    <cofactor evidence="12">
        <name>pyruvate</name>
        <dbReference type="ChEBI" id="CHEBI:15361"/>
    </cofactor>
    <text evidence="12">Binds 1 pyruvoyl group covalently per subunit.</text>
</comment>
<dbReference type="InterPro" id="IPR035246">
    <property type="entry name" value="Spermidine_synt_N"/>
</dbReference>
<feature type="binding site" evidence="11">
    <location>
        <position position="224"/>
    </location>
    <ligand>
        <name>S-methyl-5'-thioadenosine</name>
        <dbReference type="ChEBI" id="CHEBI:17509"/>
    </ligand>
</feature>
<feature type="domain" description="PABS" evidence="14">
    <location>
        <begin position="121"/>
        <end position="357"/>
    </location>
</feature>
<comment type="function">
    <text evidence="11">Catalyzes the irreversible transfer of a propylamine group from the amino donor S-adenosylmethioninamine (decarboxy-AdoMet) to putrescine (1,4-diaminobutane) to yield spermidine.</text>
</comment>
<feature type="chain" id="PRO_5023390254" description="S-adenosylmethionine decarboxylase beta chain" evidence="12">
    <location>
        <begin position="1"/>
        <end position="62"/>
    </location>
</feature>
<dbReference type="InterPro" id="IPR029063">
    <property type="entry name" value="SAM-dependent_MTases_sf"/>
</dbReference>
<keyword evidence="12" id="KW-0949">S-adenosyl-L-methionine</keyword>
<dbReference type="CDD" id="cd02440">
    <property type="entry name" value="AdoMet_MTases"/>
    <property type="match status" value="1"/>
</dbReference>
<feature type="active site" description="Proton donor; for catalytic activity" evidence="12">
    <location>
        <position position="83"/>
    </location>
</feature>
<dbReference type="GO" id="GO:0004014">
    <property type="term" value="F:adenosylmethionine decarboxylase activity"/>
    <property type="evidence" value="ECO:0007669"/>
    <property type="project" value="UniProtKB-UniRule"/>
</dbReference>
<comment type="subunit">
    <text evidence="12">Heterotetramer of two alpha and two beta chains arranged as a dimer of alpha/beta heterodimers.</text>
</comment>
<keyword evidence="7 12" id="KW-0865">Zymogen</keyword>
<dbReference type="PANTHER" id="PTHR46315:SF1">
    <property type="entry name" value="SPERMINE SYNTHASE"/>
    <property type="match status" value="1"/>
</dbReference>
<comment type="function">
    <text evidence="12">Catalyzes the decarboxylation of S-adenosylmethionine to S-adenosylmethioninamine (dcAdoMet), the propylamine donor required for the synthesis of the polyamines spermine and spermidine from the diamine putrescine.</text>
</comment>
<dbReference type="eggNOG" id="COG1586">
    <property type="taxonomic scope" value="Bacteria"/>
</dbReference>
<dbReference type="Gene3D" id="2.30.140.10">
    <property type="entry name" value="Spermidine synthase, tetramerisation domain"/>
    <property type="match status" value="1"/>
</dbReference>
<dbReference type="UniPathway" id="UPA00248">
    <property type="reaction ID" value="UER00314"/>
</dbReference>
<dbReference type="InterPro" id="IPR030374">
    <property type="entry name" value="PABS"/>
</dbReference>
<keyword evidence="2 11" id="KW-0808">Transferase</keyword>
<evidence type="ECO:0000256" key="6">
    <source>
        <dbReference type="ARBA" id="ARBA00023115"/>
    </source>
</evidence>
<keyword evidence="3 12" id="KW-0210">Decarboxylase</keyword>
<dbReference type="NCBIfam" id="TIGR03330">
    <property type="entry name" value="SAM_DCase_Bsu"/>
    <property type="match status" value="1"/>
</dbReference>
<evidence type="ECO:0000256" key="2">
    <source>
        <dbReference type="ARBA" id="ARBA00022679"/>
    </source>
</evidence>
<evidence type="ECO:0000256" key="1">
    <source>
        <dbReference type="ARBA" id="ARBA00007867"/>
    </source>
</evidence>
<comment type="PTM">
    <text evidence="12">Is synthesized initially as an inactive proenzyme. Formation of the active enzyme involves a self-maturation process in which the active site pyruvoyl group is generated from an internal serine residue via an autocatalytic post-translational modification. Two non-identical subunits are generated from the proenzyme in this reaction, and the pyruvate is formed at the N-terminus of the alpha chain, which is derived from the carboxyl end of the proenzyme. The post-translation cleavage follows an unusual pathway, termed non-hydrolytic serinolysis, in which the side chain hydroxyl group of the serine supplies its oxygen atom to form the C-terminus of the beta chain, while the remainder of the serine residue undergoes an oxidative deamination to produce ammonia and the pyruvoyl group blocking the N-terminus of the alpha chain.</text>
</comment>
<feature type="active site" description="Proton acceptor" evidence="11 13">
    <location>
        <position position="273"/>
    </location>
</feature>
<feature type="binding site" evidence="11">
    <location>
        <begin position="256"/>
        <end position="257"/>
    </location>
    <ligand>
        <name>S-methyl-5'-thioadenosine</name>
        <dbReference type="ChEBI" id="CHEBI:17509"/>
    </ligand>
</feature>
<dbReference type="Pfam" id="PF02675">
    <property type="entry name" value="AdoMet_dc"/>
    <property type="match status" value="1"/>
</dbReference>
<gene>
    <name evidence="12" type="primary">speH</name>
    <name evidence="11" type="synonym">speE</name>
    <name evidence="15" type="ordered locus">MROS_1669</name>
</gene>
<keyword evidence="9 12" id="KW-0704">Schiff base</keyword>
<evidence type="ECO:0000256" key="8">
    <source>
        <dbReference type="ARBA" id="ARBA00023239"/>
    </source>
</evidence>
<keyword evidence="4 12" id="KW-0068">Autocatalytic cleavage</keyword>
<dbReference type="HAMAP" id="MF_00198">
    <property type="entry name" value="Spermidine_synth"/>
    <property type="match status" value="1"/>
</dbReference>
<comment type="pathway">
    <text evidence="11">Amine and polyamine biosynthesis; spermidine biosynthesis; spermidine from putrescine: step 1/1.</text>
</comment>
<dbReference type="GO" id="GO:0016768">
    <property type="term" value="F:spermine synthase activity"/>
    <property type="evidence" value="ECO:0007669"/>
    <property type="project" value="InterPro"/>
</dbReference>
<keyword evidence="6 12" id="KW-0620">Polyamine biosynthesis</keyword>
<evidence type="ECO:0000256" key="5">
    <source>
        <dbReference type="ARBA" id="ARBA00023066"/>
    </source>
</evidence>
<comment type="subunit">
    <text evidence="11">Homodimer or homotetramer.</text>
</comment>
<evidence type="ECO:0000313" key="16">
    <source>
        <dbReference type="Proteomes" id="UP000009011"/>
    </source>
</evidence>
<sequence>MNPLGTQHIAEFIDCDKTYLNNERKLKSFLKKGIEDSGLHSVGIVSHKFDPLGVTVIAIISESHIGMHTYPEAGHVSLDVFTCSDPHKHMKLINYLRKALKPKKVRLGYLKRGNLIEFHEPDWIPSVSGYGFEVSYHAEKVLYSKKSKYQMIEIIENEHFGRMLFLDNELQISEYDADIYNAALVDPIRKSNLKIKNAVILGGGDGGVLHELLKIKPRKVTLVDIDPKVIEASTKYLGKISQESFVDKHVEIVYQDALHYIKNNGGFDAVIYDLTMHPEAFSKVPREEFLDNFFGDIYKSMNPGGVITLQCCSQFDAETRELVDSILKKYYKKLSTIRFSSPLSAKNGFSLRRVNKI</sequence>
<accession>I7A139</accession>
<dbReference type="HOGENOM" id="CLU_048199_2_0_10"/>
<evidence type="ECO:0000259" key="14">
    <source>
        <dbReference type="PROSITE" id="PS51006"/>
    </source>
</evidence>
<feature type="binding site" evidence="11">
    <location>
        <position position="150"/>
    </location>
    <ligand>
        <name>S-methyl-5'-thioadenosine</name>
        <dbReference type="ChEBI" id="CHEBI:17509"/>
    </ligand>
</feature>
<dbReference type="GO" id="GO:0006597">
    <property type="term" value="P:spermine biosynthetic process"/>
    <property type="evidence" value="ECO:0007669"/>
    <property type="project" value="InterPro"/>
</dbReference>
<dbReference type="SUPFAM" id="SSF53335">
    <property type="entry name" value="S-adenosyl-L-methionine-dependent methyltransferases"/>
    <property type="match status" value="1"/>
</dbReference>
<feature type="active site" description="Proton acceptor; for processing activity" evidence="12">
    <location>
        <position position="68"/>
    </location>
</feature>
<dbReference type="AlphaFoldDB" id="I7A139"/>
<comment type="pathway">
    <text evidence="12">Amine and polyamine biosynthesis; S-adenosylmethioninamine biosynthesis; S-adenosylmethioninamine from S-adenosyl-L-methionine: step 1/1.</text>
</comment>
<evidence type="ECO:0000256" key="4">
    <source>
        <dbReference type="ARBA" id="ARBA00022813"/>
    </source>
</evidence>
<feature type="binding site" evidence="11">
    <location>
        <position position="205"/>
    </location>
    <ligand>
        <name>spermidine</name>
        <dbReference type="ChEBI" id="CHEBI:57834"/>
    </ligand>
</feature>
<dbReference type="InterPro" id="IPR017716">
    <property type="entry name" value="S-AdoMet_deCOase_pro-enz"/>
</dbReference>
<dbReference type="InterPro" id="IPR003826">
    <property type="entry name" value="AdoMetDC_fam_prok"/>
</dbReference>
<keyword evidence="16" id="KW-1185">Reference proteome</keyword>
<dbReference type="RefSeq" id="WP_014856337.1">
    <property type="nucleotide sequence ID" value="NC_018178.1"/>
</dbReference>
<keyword evidence="10 12" id="KW-0670">Pyruvate</keyword>
<comment type="catalytic activity">
    <reaction evidence="12">
        <text>S-adenosyl-L-methionine + H(+) = S-adenosyl 3-(methylsulfanyl)propylamine + CO2</text>
        <dbReference type="Rhea" id="RHEA:15981"/>
        <dbReference type="ChEBI" id="CHEBI:15378"/>
        <dbReference type="ChEBI" id="CHEBI:16526"/>
        <dbReference type="ChEBI" id="CHEBI:57443"/>
        <dbReference type="ChEBI" id="CHEBI:59789"/>
        <dbReference type="EC" id="4.1.1.50"/>
    </reaction>
</comment>
<comment type="similarity">
    <text evidence="12">Belongs to the prokaryotic AdoMetDC family. Type 1 subfamily.</text>
</comment>
<dbReference type="InterPro" id="IPR037163">
    <property type="entry name" value="Spermidine_synt_N_sf"/>
</dbReference>
<comment type="similarity">
    <text evidence="1 11">Belongs to the spermidine/spermine synthase family.</text>
</comment>
<dbReference type="InterPro" id="IPR016067">
    <property type="entry name" value="S-AdoMet_deCO2ase_core"/>
</dbReference>
<dbReference type="InterPro" id="IPR015576">
    <property type="entry name" value="Spermine_synthase_animal"/>
</dbReference>
<dbReference type="InterPro" id="IPR030373">
    <property type="entry name" value="PABS_CS"/>
</dbReference>
<feature type="binding site" evidence="11">
    <location>
        <position position="285"/>
    </location>
    <ligand>
        <name>S-methyl-5'-thioadenosine</name>
        <dbReference type="ChEBI" id="CHEBI:17509"/>
    </ligand>
</feature>
<comment type="caution">
    <text evidence="11">Lacks conserved residue(s) required for the propagation of feature annotation.</text>
</comment>
<dbReference type="InterPro" id="IPR001045">
    <property type="entry name" value="Spermi_synthase"/>
</dbReference>
<evidence type="ECO:0000256" key="11">
    <source>
        <dbReference type="HAMAP-Rule" id="MF_00198"/>
    </source>
</evidence>
<dbReference type="STRING" id="1191523.MROS_1669"/>
<evidence type="ECO:0000256" key="10">
    <source>
        <dbReference type="ARBA" id="ARBA00023317"/>
    </source>
</evidence>
<evidence type="ECO:0000256" key="9">
    <source>
        <dbReference type="ARBA" id="ARBA00023270"/>
    </source>
</evidence>